<dbReference type="SUPFAM" id="SSF48264">
    <property type="entry name" value="Cytochrome P450"/>
    <property type="match status" value="1"/>
</dbReference>
<dbReference type="InterPro" id="IPR002397">
    <property type="entry name" value="Cyt_P450_B"/>
</dbReference>
<keyword evidence="2" id="KW-0503">Monooxygenase</keyword>
<dbReference type="InterPro" id="IPR001128">
    <property type="entry name" value="Cyt_P450"/>
</dbReference>
<dbReference type="PRINTS" id="PR00359">
    <property type="entry name" value="BP450"/>
</dbReference>
<protein>
    <submittedName>
        <fullName evidence="3">Cytochrome P450</fullName>
    </submittedName>
</protein>
<name>A0A4R0H9W4_9ACTN</name>
<evidence type="ECO:0000256" key="1">
    <source>
        <dbReference type="ARBA" id="ARBA00010617"/>
    </source>
</evidence>
<gene>
    <name evidence="3" type="ORF">E0H45_30735</name>
</gene>
<keyword evidence="4" id="KW-1185">Reference proteome</keyword>
<dbReference type="Gene3D" id="1.10.630.10">
    <property type="entry name" value="Cytochrome P450"/>
    <property type="match status" value="1"/>
</dbReference>
<evidence type="ECO:0000313" key="3">
    <source>
        <dbReference type="EMBL" id="TCC06304.1"/>
    </source>
</evidence>
<dbReference type="Proteomes" id="UP000292346">
    <property type="component" value="Unassembled WGS sequence"/>
</dbReference>
<dbReference type="PANTHER" id="PTHR46696">
    <property type="entry name" value="P450, PUTATIVE (EUROFUNG)-RELATED"/>
    <property type="match status" value="1"/>
</dbReference>
<sequence>MRMEPYDSDELPGNATIDLYPAEFYRTGAPHSAWRRLRAEAPVWQQLAPDGTPFWSVTRYDDVLGVLRDAEHFTSEHSTMLSVLQGDPEAGKAINLIDGRGHRSLRTSGMRHLSASRVRDREPIVRPLMTGLVDAVAGRGEVDLVRELTVLPMLAAADIIGLPREHWDDLSRWTMAGVAPEDPTLARGSGPETLMLAHLELLTCFSELLAKRRAQPADDLVSALGAAELEGRPLTDEEVMINVYAFTMGAAITTPQIIHHLVLVMAEQPLLWERVTASGDADLLLDEALRWATPTNHLLRLVTQDVVLGGQPVRKGDLVAAWVGSANRDESVFEDPFRFDPWRAHNPHLAFGFGPHFCIGAHAARVGLRLVIEELMKRVVRFELTGPVQHLASNFVNGVVRLPVVVHAR</sequence>
<keyword evidence="2" id="KW-0349">Heme</keyword>
<comment type="caution">
    <text evidence="3">The sequence shown here is derived from an EMBL/GenBank/DDBJ whole genome shotgun (WGS) entry which is preliminary data.</text>
</comment>
<comment type="similarity">
    <text evidence="1 2">Belongs to the cytochrome P450 family.</text>
</comment>
<proteinExistence type="inferred from homology"/>
<dbReference type="OrthoDB" id="502624at2"/>
<reference evidence="3 4" key="1">
    <citation type="submission" date="2019-02" db="EMBL/GenBank/DDBJ databases">
        <title>Kribbella capetownensis sp. nov. and Kribbella speibonae sp. nov., isolated from soil.</title>
        <authorList>
            <person name="Curtis S.M."/>
            <person name="Norton I."/>
            <person name="Everest G.J."/>
            <person name="Meyers P.R."/>
        </authorList>
    </citation>
    <scope>NUCLEOTIDE SEQUENCE [LARGE SCALE GENOMIC DNA]</scope>
    <source>
        <strain evidence="3 4">KCTC 29219</strain>
    </source>
</reference>
<accession>A0A4R0H9W4</accession>
<organism evidence="3 4">
    <name type="scientific">Kribbella soli</name>
    <dbReference type="NCBI Taxonomy" id="1124743"/>
    <lineage>
        <taxon>Bacteria</taxon>
        <taxon>Bacillati</taxon>
        <taxon>Actinomycetota</taxon>
        <taxon>Actinomycetes</taxon>
        <taxon>Propionibacteriales</taxon>
        <taxon>Kribbellaceae</taxon>
        <taxon>Kribbella</taxon>
    </lineage>
</organism>
<keyword evidence="2" id="KW-0408">Iron</keyword>
<dbReference type="CDD" id="cd11033">
    <property type="entry name" value="CYP142-like"/>
    <property type="match status" value="1"/>
</dbReference>
<dbReference type="AlphaFoldDB" id="A0A4R0H9W4"/>
<dbReference type="GO" id="GO:0005506">
    <property type="term" value="F:iron ion binding"/>
    <property type="evidence" value="ECO:0007669"/>
    <property type="project" value="InterPro"/>
</dbReference>
<keyword evidence="2" id="KW-0479">Metal-binding</keyword>
<dbReference type="GO" id="GO:0036199">
    <property type="term" value="F:cholest-4-en-3-one 26-monooxygenase activity"/>
    <property type="evidence" value="ECO:0007669"/>
    <property type="project" value="TreeGrafter"/>
</dbReference>
<dbReference type="InterPro" id="IPR036396">
    <property type="entry name" value="Cyt_P450_sf"/>
</dbReference>
<dbReference type="GO" id="GO:0020037">
    <property type="term" value="F:heme binding"/>
    <property type="evidence" value="ECO:0007669"/>
    <property type="project" value="InterPro"/>
</dbReference>
<keyword evidence="2" id="KW-0560">Oxidoreductase</keyword>
<dbReference type="EMBL" id="SJJZ01000003">
    <property type="protein sequence ID" value="TCC06304.1"/>
    <property type="molecule type" value="Genomic_DNA"/>
</dbReference>
<dbReference type="GO" id="GO:0006707">
    <property type="term" value="P:cholesterol catabolic process"/>
    <property type="evidence" value="ECO:0007669"/>
    <property type="project" value="TreeGrafter"/>
</dbReference>
<dbReference type="InterPro" id="IPR017972">
    <property type="entry name" value="Cyt_P450_CS"/>
</dbReference>
<dbReference type="Pfam" id="PF00067">
    <property type="entry name" value="p450"/>
    <property type="match status" value="1"/>
</dbReference>
<dbReference type="PANTHER" id="PTHR46696:SF4">
    <property type="entry name" value="BIOTIN BIOSYNTHESIS CYTOCHROME P450"/>
    <property type="match status" value="1"/>
</dbReference>
<evidence type="ECO:0000256" key="2">
    <source>
        <dbReference type="RuleBase" id="RU000461"/>
    </source>
</evidence>
<dbReference type="PROSITE" id="PS00086">
    <property type="entry name" value="CYTOCHROME_P450"/>
    <property type="match status" value="1"/>
</dbReference>
<dbReference type="GO" id="GO:0008395">
    <property type="term" value="F:steroid hydroxylase activity"/>
    <property type="evidence" value="ECO:0007669"/>
    <property type="project" value="TreeGrafter"/>
</dbReference>
<evidence type="ECO:0000313" key="4">
    <source>
        <dbReference type="Proteomes" id="UP000292346"/>
    </source>
</evidence>